<accession>Q5Y1B0</accession>
<evidence type="ECO:0000313" key="1">
    <source>
        <dbReference type="EMBL" id="AAU84563.1"/>
    </source>
</evidence>
<name>Q5Y1B0_9ZZZZ</name>
<dbReference type="AlphaFoldDB" id="Q5Y1B0"/>
<protein>
    <submittedName>
        <fullName evidence="1">Uncharacterized protein</fullName>
    </submittedName>
</protein>
<proteinExistence type="predicted"/>
<reference evidence="1" key="1">
    <citation type="journal article" date="2005" name="Environ. Microbiol.">
        <title>Potential photosynthesis gene recombination between Prochlorococcus and Synechococcus via viral intermediates.</title>
        <authorList>
            <person name="Zeidner G."/>
            <person name="Bielawski J.P."/>
            <person name="Shmoish M."/>
            <person name="Scanlan D.J."/>
            <person name="Sabehi G."/>
            <person name="Beja O."/>
        </authorList>
    </citation>
    <scope>NUCLEOTIDE SEQUENCE</scope>
    <source>
        <strain evidence="1">2</strain>
    </source>
</reference>
<organism evidence="1">
    <name type="scientific">uncultured organism BAC21E04</name>
    <dbReference type="NCBI Taxonomy" id="382346"/>
    <lineage>
        <taxon>unclassified sequences</taxon>
        <taxon>environmental samples</taxon>
    </lineage>
</organism>
<dbReference type="EMBL" id="AY713440">
    <property type="protein sequence ID" value="AAU84563.1"/>
    <property type="molecule type" value="Genomic_DNA"/>
</dbReference>
<sequence length="175" mass="17717">MVIGHTKESLEELAKKIGATNVDDVLRFLSGNDFATKAQSALIDKLGGEQAQLARNAAGNPTIGAKVARFAGGNSARNLLRVVPGLSTALVALDAADVVAGPDSLGNKAMDATAMGVGGTIGGIMGLGNPFAIATGANLGKMASDATQFVFGGGKSAEQRKLEEALKLLQQRGLV</sequence>